<accession>A0A0G0AQT9</accession>
<sequence length="163" mass="18017">MTVASEFEVANQQYVATFDKADLPMPPSRKVFVLTCMDARLDPAKVLGLEEGHAHVYRNAGGRAAEALRSLIISQQALGTEEVVVIHHTDCGMLLIHEEEFRNTVKKNTGEDVSHVAFLTIKDLQESVKTDVELLRKNAAIKNVPISGYIFDVKTGKINKVDV</sequence>
<gene>
    <name evidence="6" type="ORF">THAR02_00965</name>
</gene>
<dbReference type="Pfam" id="PF00484">
    <property type="entry name" value="Pro_CA"/>
    <property type="match status" value="1"/>
</dbReference>
<feature type="binding site" evidence="4">
    <location>
        <position position="88"/>
    </location>
    <ligand>
        <name>Zn(2+)</name>
        <dbReference type="ChEBI" id="CHEBI:29105"/>
    </ligand>
</feature>
<evidence type="ECO:0000256" key="3">
    <source>
        <dbReference type="ARBA" id="ARBA00022833"/>
    </source>
</evidence>
<evidence type="ECO:0000256" key="1">
    <source>
        <dbReference type="ARBA" id="ARBA00006217"/>
    </source>
</evidence>
<dbReference type="Gene3D" id="3.40.1050.10">
    <property type="entry name" value="Carbonic anhydrase"/>
    <property type="match status" value="1"/>
</dbReference>
<dbReference type="CDD" id="cd03379">
    <property type="entry name" value="beta_CA_cladeD"/>
    <property type="match status" value="1"/>
</dbReference>
<proteinExistence type="inferred from homology"/>
<dbReference type="PANTHER" id="PTHR43175:SF3">
    <property type="entry name" value="CARBON DISULFIDE HYDROLASE"/>
    <property type="match status" value="1"/>
</dbReference>
<comment type="caution">
    <text evidence="6">The sequence shown here is derived from an EMBL/GenBank/DDBJ whole genome shotgun (WGS) entry which is preliminary data.</text>
</comment>
<feature type="binding site" evidence="4">
    <location>
        <position position="36"/>
    </location>
    <ligand>
        <name>Zn(2+)</name>
        <dbReference type="ChEBI" id="CHEBI:29105"/>
    </ligand>
</feature>
<keyword evidence="2 4" id="KW-0479">Metal-binding</keyword>
<dbReference type="GO" id="GO:0004089">
    <property type="term" value="F:carbonate dehydratase activity"/>
    <property type="evidence" value="ECO:0007669"/>
    <property type="project" value="UniProtKB-UniRule"/>
</dbReference>
<dbReference type="EC" id="4.2.1.1" evidence="5"/>
<dbReference type="InterPro" id="IPR001765">
    <property type="entry name" value="Carbonic_anhydrase"/>
</dbReference>
<dbReference type="OMA" id="AIFTCMD"/>
<feature type="binding site" evidence="4">
    <location>
        <position position="91"/>
    </location>
    <ligand>
        <name>Zn(2+)</name>
        <dbReference type="ChEBI" id="CHEBI:29105"/>
    </ligand>
</feature>
<evidence type="ECO:0000313" key="7">
    <source>
        <dbReference type="Proteomes" id="UP000034112"/>
    </source>
</evidence>
<keyword evidence="3 4" id="KW-0862">Zinc</keyword>
<comment type="similarity">
    <text evidence="1 5">Belongs to the beta-class carbonic anhydrase family.</text>
</comment>
<dbReference type="SMART" id="SM00947">
    <property type="entry name" value="Pro_CA"/>
    <property type="match status" value="1"/>
</dbReference>
<comment type="catalytic activity">
    <reaction evidence="5">
        <text>hydrogencarbonate + H(+) = CO2 + H2O</text>
        <dbReference type="Rhea" id="RHEA:10748"/>
        <dbReference type="ChEBI" id="CHEBI:15377"/>
        <dbReference type="ChEBI" id="CHEBI:15378"/>
        <dbReference type="ChEBI" id="CHEBI:16526"/>
        <dbReference type="ChEBI" id="CHEBI:17544"/>
        <dbReference type="EC" id="4.2.1.1"/>
    </reaction>
</comment>
<keyword evidence="5" id="KW-0456">Lyase</keyword>
<dbReference type="SUPFAM" id="SSF53056">
    <property type="entry name" value="beta-carbonic anhydrase, cab"/>
    <property type="match status" value="1"/>
</dbReference>
<comment type="function">
    <text evidence="5">Reversible hydration of carbon dioxide.</text>
</comment>
<dbReference type="PANTHER" id="PTHR43175">
    <property type="entry name" value="CARBONIC ANHYDRASE"/>
    <property type="match status" value="1"/>
</dbReference>
<organism evidence="6 7">
    <name type="scientific">Trichoderma harzianum</name>
    <name type="common">Hypocrea lixii</name>
    <dbReference type="NCBI Taxonomy" id="5544"/>
    <lineage>
        <taxon>Eukaryota</taxon>
        <taxon>Fungi</taxon>
        <taxon>Dikarya</taxon>
        <taxon>Ascomycota</taxon>
        <taxon>Pezizomycotina</taxon>
        <taxon>Sordariomycetes</taxon>
        <taxon>Hypocreomycetidae</taxon>
        <taxon>Hypocreales</taxon>
        <taxon>Hypocreaceae</taxon>
        <taxon>Trichoderma</taxon>
    </lineage>
</organism>
<dbReference type="Proteomes" id="UP000034112">
    <property type="component" value="Unassembled WGS sequence"/>
</dbReference>
<evidence type="ECO:0000256" key="2">
    <source>
        <dbReference type="ARBA" id="ARBA00022723"/>
    </source>
</evidence>
<name>A0A0G0AQT9_TRIHA</name>
<feature type="binding site" evidence="4">
    <location>
        <position position="38"/>
    </location>
    <ligand>
        <name>Zn(2+)</name>
        <dbReference type="ChEBI" id="CHEBI:29105"/>
    </ligand>
</feature>
<comment type="cofactor">
    <cofactor evidence="4">
        <name>Zn(2+)</name>
        <dbReference type="ChEBI" id="CHEBI:29105"/>
    </cofactor>
    <text evidence="4">Binds 1 zinc ion per subunit.</text>
</comment>
<dbReference type="AlphaFoldDB" id="A0A0G0AQT9"/>
<evidence type="ECO:0000313" key="6">
    <source>
        <dbReference type="EMBL" id="KKP06884.1"/>
    </source>
</evidence>
<protein>
    <recommendedName>
        <fullName evidence="5">Carbonic anhydrase</fullName>
        <ecNumber evidence="5">4.2.1.1</ecNumber>
    </recommendedName>
    <alternativeName>
        <fullName evidence="5">Carbonate dehydratase</fullName>
    </alternativeName>
</protein>
<dbReference type="OrthoDB" id="10248475at2759"/>
<evidence type="ECO:0000256" key="5">
    <source>
        <dbReference type="RuleBase" id="RU003956"/>
    </source>
</evidence>
<dbReference type="EMBL" id="JOKZ01000016">
    <property type="protein sequence ID" value="KKP06884.1"/>
    <property type="molecule type" value="Genomic_DNA"/>
</dbReference>
<dbReference type="GO" id="GO:0008270">
    <property type="term" value="F:zinc ion binding"/>
    <property type="evidence" value="ECO:0007669"/>
    <property type="project" value="UniProtKB-UniRule"/>
</dbReference>
<dbReference type="InterPro" id="IPR036874">
    <property type="entry name" value="Carbonic_anhydrase_sf"/>
</dbReference>
<evidence type="ECO:0000256" key="4">
    <source>
        <dbReference type="PIRSR" id="PIRSR601765-1"/>
    </source>
</evidence>
<reference evidence="7" key="1">
    <citation type="journal article" date="2015" name="Genome Announc.">
        <title>Draft whole-genome sequence of the biocontrol agent Trichoderma harzianum T6776.</title>
        <authorList>
            <person name="Baroncelli R."/>
            <person name="Piaggeschi G."/>
            <person name="Fiorini L."/>
            <person name="Bertolini E."/>
            <person name="Zapparata A."/>
            <person name="Pe M.E."/>
            <person name="Sarrocco S."/>
            <person name="Vannacci G."/>
        </authorList>
    </citation>
    <scope>NUCLEOTIDE SEQUENCE [LARGE SCALE GENOMIC DNA]</scope>
    <source>
        <strain evidence="7">T6776</strain>
    </source>
</reference>